<protein>
    <submittedName>
        <fullName evidence="2">Uncharacterized protein</fullName>
    </submittedName>
</protein>
<keyword evidence="3" id="KW-1185">Reference proteome</keyword>
<sequence>MKSISSFFDKMRRWSSTQDTRATKRAHVETSAVEEERSILDDDDDDDDGIVVSSVQQVGLTANRDLQTLIPSVKHNSNVSFKMLKMICKSNNAHNFAMLLARMIDEDPKCKRYAFIAKNFIGGKMSFAIVA</sequence>
<proteinExistence type="predicted"/>
<feature type="region of interest" description="Disordered" evidence="1">
    <location>
        <begin position="18"/>
        <end position="48"/>
    </location>
</feature>
<dbReference type="EMBL" id="PUHR01000209">
    <property type="protein sequence ID" value="KAG0658562.1"/>
    <property type="molecule type" value="Genomic_DNA"/>
</dbReference>
<comment type="caution">
    <text evidence="2">The sequence shown here is derived from an EMBL/GenBank/DDBJ whole genome shotgun (WGS) entry which is preliminary data.</text>
</comment>
<evidence type="ECO:0000313" key="2">
    <source>
        <dbReference type="EMBL" id="KAG0658562.1"/>
    </source>
</evidence>
<evidence type="ECO:0000313" key="3">
    <source>
        <dbReference type="Proteomes" id="UP000750334"/>
    </source>
</evidence>
<name>A0A9P6VZV9_MAUEX</name>
<dbReference type="AlphaFoldDB" id="A0A9P6VZV9"/>
<gene>
    <name evidence="2" type="ORF">C6P45_002111</name>
</gene>
<evidence type="ECO:0000256" key="1">
    <source>
        <dbReference type="SAM" id="MobiDB-lite"/>
    </source>
</evidence>
<organism evidence="2 3">
    <name type="scientific">Maudiozyma exigua</name>
    <name type="common">Yeast</name>
    <name type="synonym">Kazachstania exigua</name>
    <dbReference type="NCBI Taxonomy" id="34358"/>
    <lineage>
        <taxon>Eukaryota</taxon>
        <taxon>Fungi</taxon>
        <taxon>Dikarya</taxon>
        <taxon>Ascomycota</taxon>
        <taxon>Saccharomycotina</taxon>
        <taxon>Saccharomycetes</taxon>
        <taxon>Saccharomycetales</taxon>
        <taxon>Saccharomycetaceae</taxon>
        <taxon>Maudiozyma</taxon>
    </lineage>
</organism>
<accession>A0A9P6VZV9</accession>
<dbReference type="Proteomes" id="UP000750334">
    <property type="component" value="Unassembled WGS sequence"/>
</dbReference>
<reference evidence="2 3" key="1">
    <citation type="submission" date="2020-11" db="EMBL/GenBank/DDBJ databases">
        <title>Kefir isolates.</title>
        <authorList>
            <person name="Marcisauskas S."/>
            <person name="Kim Y."/>
            <person name="Blasche S."/>
        </authorList>
    </citation>
    <scope>NUCLEOTIDE SEQUENCE [LARGE SCALE GENOMIC DNA]</scope>
    <source>
        <strain evidence="2 3">OG2</strain>
    </source>
</reference>